<dbReference type="GO" id="GO:0005737">
    <property type="term" value="C:cytoplasm"/>
    <property type="evidence" value="ECO:0007669"/>
    <property type="project" value="TreeGrafter"/>
</dbReference>
<organism evidence="3 4">
    <name type="scientific">Desulfofundulus salinus</name>
    <dbReference type="NCBI Taxonomy" id="2419843"/>
    <lineage>
        <taxon>Bacteria</taxon>
        <taxon>Bacillati</taxon>
        <taxon>Bacillota</taxon>
        <taxon>Clostridia</taxon>
        <taxon>Eubacteriales</taxon>
        <taxon>Peptococcaceae</taxon>
        <taxon>Desulfofundulus</taxon>
    </lineage>
</organism>
<sequence>MLVDIVNGFLGSGKTTFIQNLVKKLVPLERIVILVNDFGEVGIDGALLAQDDLDVVELASGCICCSLAADLGRQLLDIATKVRPDRVIVEPTGVATIQGLLSVIGSLRLEKYIEAVKVILLIDAAEFKDFHAGYRTFVESQISLADIVIINKCDLVSAAEAREIRKTISTVNRRATVVETTFGQVALEQMGAPPTPGDLPGGGGDECLRHHHHHHHEKRLPTYQSFSREYEGVFDLKSLQNYFQSLNSLPQGKVVRAKGIFRCPEGWYRIDFVPATGTKTIPVTYNFDNSKVLIIGLDLNHLPLAGNLEKCRVNPAGRTGV</sequence>
<keyword evidence="4" id="KW-1185">Reference proteome</keyword>
<dbReference type="InterPro" id="IPR051316">
    <property type="entry name" value="Zinc-reg_GTPase_activator"/>
</dbReference>
<evidence type="ECO:0000313" key="4">
    <source>
        <dbReference type="Proteomes" id="UP000271256"/>
    </source>
</evidence>
<dbReference type="RefSeq" id="WP_121452336.1">
    <property type="nucleotide sequence ID" value="NZ_RBWE01000001.1"/>
</dbReference>
<protein>
    <submittedName>
        <fullName evidence="3">GTP-binding protein</fullName>
    </submittedName>
</protein>
<dbReference type="SUPFAM" id="SSF52540">
    <property type="entry name" value="P-loop containing nucleoside triphosphate hydrolases"/>
    <property type="match status" value="1"/>
</dbReference>
<dbReference type="InterPro" id="IPR003495">
    <property type="entry name" value="CobW/HypB/UreG_nucleotide-bd"/>
</dbReference>
<dbReference type="PANTHER" id="PTHR13748:SF46">
    <property type="entry name" value="ZINC CHAPERONE YEIR"/>
    <property type="match status" value="1"/>
</dbReference>
<dbReference type="AlphaFoldDB" id="A0A494WWQ6"/>
<accession>A0A494WWQ6</accession>
<dbReference type="Proteomes" id="UP000271256">
    <property type="component" value="Unassembled WGS sequence"/>
</dbReference>
<evidence type="ECO:0000259" key="2">
    <source>
        <dbReference type="Pfam" id="PF02492"/>
    </source>
</evidence>
<dbReference type="EMBL" id="RBWE01000001">
    <property type="protein sequence ID" value="RKO67949.1"/>
    <property type="molecule type" value="Genomic_DNA"/>
</dbReference>
<gene>
    <name evidence="3" type="ORF">D7024_14065</name>
</gene>
<dbReference type="CDD" id="cd03112">
    <property type="entry name" value="CobW-like"/>
    <property type="match status" value="1"/>
</dbReference>
<dbReference type="InterPro" id="IPR027417">
    <property type="entry name" value="P-loop_NTPase"/>
</dbReference>
<evidence type="ECO:0000256" key="1">
    <source>
        <dbReference type="SAM" id="MobiDB-lite"/>
    </source>
</evidence>
<dbReference type="OrthoDB" id="9808822at2"/>
<name>A0A494WWQ6_9FIRM</name>
<proteinExistence type="predicted"/>
<reference evidence="3 4" key="1">
    <citation type="submission" date="2018-10" db="EMBL/GenBank/DDBJ databases">
        <authorList>
            <person name="Grouzdev D.S."/>
            <person name="Krutkina M.S."/>
            <person name="Tourova T.P."/>
            <person name="Nazina T.N."/>
        </authorList>
    </citation>
    <scope>NUCLEOTIDE SEQUENCE [LARGE SCALE GENOMIC DNA]</scope>
    <source>
        <strain evidence="3 4">435</strain>
    </source>
</reference>
<dbReference type="SUPFAM" id="SSF90002">
    <property type="entry name" value="Hypothetical protein YjiA, C-terminal domain"/>
    <property type="match status" value="1"/>
</dbReference>
<dbReference type="Gene3D" id="3.30.1220.10">
    <property type="entry name" value="CobW-like, C-terminal domain"/>
    <property type="match status" value="1"/>
</dbReference>
<feature type="compositionally biased region" description="Basic residues" evidence="1">
    <location>
        <begin position="209"/>
        <end position="218"/>
    </location>
</feature>
<comment type="caution">
    <text evidence="3">The sequence shown here is derived from an EMBL/GenBank/DDBJ whole genome shotgun (WGS) entry which is preliminary data.</text>
</comment>
<dbReference type="Pfam" id="PF02492">
    <property type="entry name" value="cobW"/>
    <property type="match status" value="1"/>
</dbReference>
<feature type="domain" description="CobW/HypB/UreG nucleotide-binding" evidence="2">
    <location>
        <begin position="4"/>
        <end position="178"/>
    </location>
</feature>
<dbReference type="InterPro" id="IPR036627">
    <property type="entry name" value="CobW-likC_sf"/>
</dbReference>
<feature type="region of interest" description="Disordered" evidence="1">
    <location>
        <begin position="189"/>
        <end position="220"/>
    </location>
</feature>
<dbReference type="PANTHER" id="PTHR13748">
    <property type="entry name" value="COBW-RELATED"/>
    <property type="match status" value="1"/>
</dbReference>
<evidence type="ECO:0000313" key="3">
    <source>
        <dbReference type="EMBL" id="RKO67949.1"/>
    </source>
</evidence>
<dbReference type="Gene3D" id="3.40.50.300">
    <property type="entry name" value="P-loop containing nucleotide triphosphate hydrolases"/>
    <property type="match status" value="1"/>
</dbReference>